<dbReference type="Gene3D" id="3.30.530.20">
    <property type="match status" value="1"/>
</dbReference>
<dbReference type="RefSeq" id="WP_123225389.1">
    <property type="nucleotide sequence ID" value="NZ_RJSF01000049.1"/>
</dbReference>
<comment type="caution">
    <text evidence="3">The sequence shown here is derived from an EMBL/GenBank/DDBJ whole genome shotgun (WGS) entry which is preliminary data.</text>
</comment>
<organism evidence="3 4">
    <name type="scientific">Nocardioides pocheonensis</name>
    <dbReference type="NCBI Taxonomy" id="661485"/>
    <lineage>
        <taxon>Bacteria</taxon>
        <taxon>Bacillati</taxon>
        <taxon>Actinomycetota</taxon>
        <taxon>Actinomycetes</taxon>
        <taxon>Propionibacteriales</taxon>
        <taxon>Nocardioidaceae</taxon>
        <taxon>Nocardioides</taxon>
    </lineage>
</organism>
<evidence type="ECO:0000259" key="2">
    <source>
        <dbReference type="Pfam" id="PF08327"/>
    </source>
</evidence>
<name>A0A3N0GFB8_9ACTN</name>
<protein>
    <submittedName>
        <fullName evidence="3">SRPBCC domain-containing protein</fullName>
    </submittedName>
</protein>
<dbReference type="SUPFAM" id="SSF55961">
    <property type="entry name" value="Bet v1-like"/>
    <property type="match status" value="1"/>
</dbReference>
<dbReference type="CDD" id="cd07814">
    <property type="entry name" value="SRPBCC_CalC_Aha1-like"/>
    <property type="match status" value="1"/>
</dbReference>
<dbReference type="InterPro" id="IPR023393">
    <property type="entry name" value="START-like_dom_sf"/>
</dbReference>
<feature type="domain" description="Activator of Hsp90 ATPase homologue 1/2-like C-terminal" evidence="2">
    <location>
        <begin position="14"/>
        <end position="130"/>
    </location>
</feature>
<comment type="similarity">
    <text evidence="1">Belongs to the AHA1 family.</text>
</comment>
<evidence type="ECO:0000313" key="3">
    <source>
        <dbReference type="EMBL" id="RNM11149.1"/>
    </source>
</evidence>
<dbReference type="AlphaFoldDB" id="A0A3N0GFB8"/>
<dbReference type="EMBL" id="RJSF01000049">
    <property type="protein sequence ID" value="RNM11149.1"/>
    <property type="molecule type" value="Genomic_DNA"/>
</dbReference>
<dbReference type="InterPro" id="IPR013538">
    <property type="entry name" value="ASHA1/2-like_C"/>
</dbReference>
<dbReference type="Proteomes" id="UP000279994">
    <property type="component" value="Unassembled WGS sequence"/>
</dbReference>
<reference evidence="3 4" key="1">
    <citation type="submission" date="2018-11" db="EMBL/GenBank/DDBJ databases">
        <authorList>
            <person name="Li F."/>
        </authorList>
    </citation>
    <scope>NUCLEOTIDE SEQUENCE [LARGE SCALE GENOMIC DNA]</scope>
    <source>
        <strain evidence="3 4">Gsoil 818</strain>
    </source>
</reference>
<proteinExistence type="inferred from homology"/>
<sequence length="147" mass="16529">MVDILHRVGVQTSSPEKVYDALTTVEGLAGWWTDDTSGSADVGGVLQFRFPPGGFDMEVVDRRASEHVAWKVVDGPEEWVGTTVDWELRQDGDYTIVLFRHQGWREPVEFMHHCSTKWATYLMSLKQLVETGEGAPAPRDVHVAFPD</sequence>
<gene>
    <name evidence="3" type="ORF">EFL26_23700</name>
</gene>
<dbReference type="OrthoDB" id="287565at2"/>
<evidence type="ECO:0000256" key="1">
    <source>
        <dbReference type="ARBA" id="ARBA00006817"/>
    </source>
</evidence>
<accession>A0A3N0GFB8</accession>
<keyword evidence="4" id="KW-1185">Reference proteome</keyword>
<evidence type="ECO:0000313" key="4">
    <source>
        <dbReference type="Proteomes" id="UP000279994"/>
    </source>
</evidence>
<dbReference type="Pfam" id="PF08327">
    <property type="entry name" value="AHSA1"/>
    <property type="match status" value="1"/>
</dbReference>